<dbReference type="PANTHER" id="PTHR34956:SF2">
    <property type="entry name" value="OS05G0397300 PROTEIN"/>
    <property type="match status" value="1"/>
</dbReference>
<dbReference type="EMBL" id="JANAVB010022597">
    <property type="protein sequence ID" value="KAJ6823836.1"/>
    <property type="molecule type" value="Genomic_DNA"/>
</dbReference>
<feature type="region of interest" description="Disordered" evidence="1">
    <location>
        <begin position="66"/>
        <end position="137"/>
    </location>
</feature>
<evidence type="ECO:0000313" key="2">
    <source>
        <dbReference type="EMBL" id="KAJ6823836.1"/>
    </source>
</evidence>
<organism evidence="2 3">
    <name type="scientific">Iris pallida</name>
    <name type="common">Sweet iris</name>
    <dbReference type="NCBI Taxonomy" id="29817"/>
    <lineage>
        <taxon>Eukaryota</taxon>
        <taxon>Viridiplantae</taxon>
        <taxon>Streptophyta</taxon>
        <taxon>Embryophyta</taxon>
        <taxon>Tracheophyta</taxon>
        <taxon>Spermatophyta</taxon>
        <taxon>Magnoliopsida</taxon>
        <taxon>Liliopsida</taxon>
        <taxon>Asparagales</taxon>
        <taxon>Iridaceae</taxon>
        <taxon>Iridoideae</taxon>
        <taxon>Irideae</taxon>
        <taxon>Iris</taxon>
    </lineage>
</organism>
<dbReference type="AlphaFoldDB" id="A0AAX6G4Z4"/>
<protein>
    <submittedName>
        <fullName evidence="2">Uncharacterized protein</fullName>
    </submittedName>
</protein>
<reference evidence="2" key="1">
    <citation type="journal article" date="2023" name="GigaByte">
        <title>Genome assembly of the bearded iris, Iris pallida Lam.</title>
        <authorList>
            <person name="Bruccoleri R.E."/>
            <person name="Oakeley E.J."/>
            <person name="Faust A.M.E."/>
            <person name="Altorfer M."/>
            <person name="Dessus-Babus S."/>
            <person name="Burckhardt D."/>
            <person name="Oertli M."/>
            <person name="Naumann U."/>
            <person name="Petersen F."/>
            <person name="Wong J."/>
        </authorList>
    </citation>
    <scope>NUCLEOTIDE SEQUENCE</scope>
    <source>
        <strain evidence="2">GSM-AAB239-AS_SAM_17_03QT</strain>
    </source>
</reference>
<evidence type="ECO:0000313" key="3">
    <source>
        <dbReference type="Proteomes" id="UP001140949"/>
    </source>
</evidence>
<dbReference type="PANTHER" id="PTHR34956">
    <property type="entry name" value="OS05G0397300 PROTEIN"/>
    <property type="match status" value="1"/>
</dbReference>
<name>A0AAX6G4Z4_IRIPA</name>
<keyword evidence="3" id="KW-1185">Reference proteome</keyword>
<evidence type="ECO:0000256" key="1">
    <source>
        <dbReference type="SAM" id="MobiDB-lite"/>
    </source>
</evidence>
<sequence length="137" mass="15209">MAMELMEDDVLFADLSKQIALLIMDDDEEFPVQSPPVHAQGFHQLPQVILMPPSYTHDMMGYRRESKGTGVFIPRSSSLPRSRKNRSGKSTSNNNNNINSFQRRNDRSGVAASHVANSTSPLPSNCYTNSAALKNRA</sequence>
<accession>A0AAX6G4Z4</accession>
<gene>
    <name evidence="2" type="ORF">M6B38_129220</name>
</gene>
<dbReference type="Proteomes" id="UP001140949">
    <property type="component" value="Unassembled WGS sequence"/>
</dbReference>
<feature type="compositionally biased region" description="Polar residues" evidence="1">
    <location>
        <begin position="115"/>
        <end position="137"/>
    </location>
</feature>
<reference evidence="2" key="2">
    <citation type="submission" date="2023-04" db="EMBL/GenBank/DDBJ databases">
        <authorList>
            <person name="Bruccoleri R.E."/>
            <person name="Oakeley E.J."/>
            <person name="Faust A.-M."/>
            <person name="Dessus-Babus S."/>
            <person name="Altorfer M."/>
            <person name="Burckhardt D."/>
            <person name="Oertli M."/>
            <person name="Naumann U."/>
            <person name="Petersen F."/>
            <person name="Wong J."/>
        </authorList>
    </citation>
    <scope>NUCLEOTIDE SEQUENCE</scope>
    <source>
        <strain evidence="2">GSM-AAB239-AS_SAM_17_03QT</strain>
        <tissue evidence="2">Leaf</tissue>
    </source>
</reference>
<feature type="compositionally biased region" description="Low complexity" evidence="1">
    <location>
        <begin position="88"/>
        <end position="102"/>
    </location>
</feature>
<comment type="caution">
    <text evidence="2">The sequence shown here is derived from an EMBL/GenBank/DDBJ whole genome shotgun (WGS) entry which is preliminary data.</text>
</comment>
<proteinExistence type="predicted"/>